<feature type="region of interest" description="Disordered" evidence="5">
    <location>
        <begin position="311"/>
        <end position="345"/>
    </location>
</feature>
<dbReference type="Pfam" id="PF00126">
    <property type="entry name" value="HTH_1"/>
    <property type="match status" value="1"/>
</dbReference>
<evidence type="ECO:0000313" key="7">
    <source>
        <dbReference type="EMBL" id="MDC0710522.1"/>
    </source>
</evidence>
<keyword evidence="8" id="KW-1185">Reference proteome</keyword>
<keyword evidence="4" id="KW-0804">Transcription</keyword>
<keyword evidence="2" id="KW-0805">Transcription regulation</keyword>
<accession>A0ABT5DDW7</accession>
<dbReference type="InterPro" id="IPR036388">
    <property type="entry name" value="WH-like_DNA-bd_sf"/>
</dbReference>
<protein>
    <submittedName>
        <fullName evidence="7">LysR family transcriptional regulator</fullName>
    </submittedName>
</protein>
<name>A0ABT5DDW7_9BACT</name>
<evidence type="ECO:0000256" key="2">
    <source>
        <dbReference type="ARBA" id="ARBA00023015"/>
    </source>
</evidence>
<dbReference type="InterPro" id="IPR036390">
    <property type="entry name" value="WH_DNA-bd_sf"/>
</dbReference>
<evidence type="ECO:0000256" key="5">
    <source>
        <dbReference type="SAM" id="MobiDB-lite"/>
    </source>
</evidence>
<keyword evidence="3" id="KW-0238">DNA-binding</keyword>
<evidence type="ECO:0000313" key="8">
    <source>
        <dbReference type="Proteomes" id="UP001221838"/>
    </source>
</evidence>
<dbReference type="PANTHER" id="PTHR30537">
    <property type="entry name" value="HTH-TYPE TRANSCRIPTIONAL REGULATOR"/>
    <property type="match status" value="1"/>
</dbReference>
<dbReference type="InterPro" id="IPR005119">
    <property type="entry name" value="LysR_subst-bd"/>
</dbReference>
<dbReference type="Gene3D" id="3.40.190.290">
    <property type="match status" value="1"/>
</dbReference>
<organism evidence="7 8">
    <name type="scientific">Stigmatella ashevillensis</name>
    <dbReference type="NCBI Taxonomy" id="2995309"/>
    <lineage>
        <taxon>Bacteria</taxon>
        <taxon>Pseudomonadati</taxon>
        <taxon>Myxococcota</taxon>
        <taxon>Myxococcia</taxon>
        <taxon>Myxococcales</taxon>
        <taxon>Cystobacterineae</taxon>
        <taxon>Archangiaceae</taxon>
        <taxon>Stigmatella</taxon>
    </lineage>
</organism>
<evidence type="ECO:0000256" key="4">
    <source>
        <dbReference type="ARBA" id="ARBA00023163"/>
    </source>
</evidence>
<dbReference type="InterPro" id="IPR000847">
    <property type="entry name" value="LysR_HTH_N"/>
</dbReference>
<dbReference type="EMBL" id="JAQNDM010000002">
    <property type="protein sequence ID" value="MDC0710522.1"/>
    <property type="molecule type" value="Genomic_DNA"/>
</dbReference>
<dbReference type="SUPFAM" id="SSF53850">
    <property type="entry name" value="Periplasmic binding protein-like II"/>
    <property type="match status" value="1"/>
</dbReference>
<dbReference type="PANTHER" id="PTHR30537:SF5">
    <property type="entry name" value="HTH-TYPE TRANSCRIPTIONAL ACTIVATOR TTDR-RELATED"/>
    <property type="match status" value="1"/>
</dbReference>
<dbReference type="PROSITE" id="PS50931">
    <property type="entry name" value="HTH_LYSR"/>
    <property type="match status" value="1"/>
</dbReference>
<evidence type="ECO:0000259" key="6">
    <source>
        <dbReference type="PROSITE" id="PS50931"/>
    </source>
</evidence>
<feature type="domain" description="HTH lysR-type" evidence="6">
    <location>
        <begin position="10"/>
        <end position="60"/>
    </location>
</feature>
<proteinExistence type="inferred from homology"/>
<reference evidence="7 8" key="1">
    <citation type="submission" date="2022-11" db="EMBL/GenBank/DDBJ databases">
        <title>Minimal conservation of predation-associated metabolite biosynthetic gene clusters underscores biosynthetic potential of Myxococcota including descriptions for ten novel species: Archangium lansinium sp. nov., Myxococcus landrumus sp. nov., Nannocystis bai.</title>
        <authorList>
            <person name="Ahearne A."/>
            <person name="Stevens C."/>
            <person name="Dowd S."/>
        </authorList>
    </citation>
    <scope>NUCLEOTIDE SEQUENCE [LARGE SCALE GENOMIC DNA]</scope>
    <source>
        <strain evidence="7 8">NCWAL01</strain>
    </source>
</reference>
<dbReference type="RefSeq" id="WP_272140055.1">
    <property type="nucleotide sequence ID" value="NZ_JAQNDM010000002.1"/>
</dbReference>
<evidence type="ECO:0000256" key="1">
    <source>
        <dbReference type="ARBA" id="ARBA00009437"/>
    </source>
</evidence>
<gene>
    <name evidence="7" type="ORF">POL68_18745</name>
</gene>
<dbReference type="Pfam" id="PF03466">
    <property type="entry name" value="LysR_substrate"/>
    <property type="match status" value="1"/>
</dbReference>
<dbReference type="SUPFAM" id="SSF46785">
    <property type="entry name" value="Winged helix' DNA-binding domain"/>
    <property type="match status" value="1"/>
</dbReference>
<comment type="similarity">
    <text evidence="1">Belongs to the LysR transcriptional regulatory family.</text>
</comment>
<dbReference type="InterPro" id="IPR058163">
    <property type="entry name" value="LysR-type_TF_proteobact-type"/>
</dbReference>
<dbReference type="CDD" id="cd05466">
    <property type="entry name" value="PBP2_LTTR_substrate"/>
    <property type="match status" value="1"/>
</dbReference>
<sequence length="345" mass="37455">MLGNHEALWTLWEVSRAGTHAAAAARLGITASAVGQQLKALEQRLGVALFERVGRRAQLTPIGAELIRRLGEHLPALDAALDDAAEAQRTVRGDVSLGGPWPFCRAWLRPRLPQLLERYPDLRLNIRFEVASLLTRRLLSGEVDLAIVGTLPEEPGLEVKEIAQEHFLAVASPGYVQKQGTPRSARDFALHRFIAFDADLAMLAPWWRAAFGPQEPLPSHVVCRIANLDEMLALVEAGCGIAVLPGYLVAPLVASGRIVALEPESRKPSLRRPRGTIWLAWRKAAAPTARFLTVRDWLLAGAGPGVENTVAIPSGTQYGGKAPAPSGRRHNPRRAPLGPGRKALR</sequence>
<evidence type="ECO:0000256" key="3">
    <source>
        <dbReference type="ARBA" id="ARBA00023125"/>
    </source>
</evidence>
<comment type="caution">
    <text evidence="7">The sequence shown here is derived from an EMBL/GenBank/DDBJ whole genome shotgun (WGS) entry which is preliminary data.</text>
</comment>
<dbReference type="Gene3D" id="1.10.10.10">
    <property type="entry name" value="Winged helix-like DNA-binding domain superfamily/Winged helix DNA-binding domain"/>
    <property type="match status" value="1"/>
</dbReference>
<dbReference type="Proteomes" id="UP001221838">
    <property type="component" value="Unassembled WGS sequence"/>
</dbReference>